<feature type="region of interest" description="Disordered" evidence="1">
    <location>
        <begin position="738"/>
        <end position="779"/>
    </location>
</feature>
<comment type="caution">
    <text evidence="2">The sequence shown here is derived from an EMBL/GenBank/DDBJ whole genome shotgun (WGS) entry which is preliminary data.</text>
</comment>
<dbReference type="Proteomes" id="UP001176517">
    <property type="component" value="Unassembled WGS sequence"/>
</dbReference>
<proteinExistence type="predicted"/>
<feature type="compositionally biased region" description="Polar residues" evidence="1">
    <location>
        <begin position="562"/>
        <end position="571"/>
    </location>
</feature>
<feature type="region of interest" description="Disordered" evidence="1">
    <location>
        <begin position="176"/>
        <end position="252"/>
    </location>
</feature>
<feature type="compositionally biased region" description="Basic and acidic residues" evidence="1">
    <location>
        <begin position="406"/>
        <end position="437"/>
    </location>
</feature>
<sequence length="1565" mass="160585">MPDQSHTSLSGSQSLHPPLSSTSRSLNQPIGPYKPARPKLIPIYVRVVPNDQWLRIHIPMNATMGSVKDAILTRARFPRTRAAVLDHLPKAIITFAPNKDPRSMLPQNALPSTSSAYPLIKAEEQSDAAASGSKTLKPSPALVGDRLFSNNAADTSAIEFAPSSVASSNAISVASNPSASTSALTPGSPNTTHVGPTRSISRLSGRRLPSLSALPLVGSSSTSAGSTGNKLSSPASSSKLNASSSSIGGSTPSASATVIPFAPIGPAPASPHEIASEVDTGATGADVLLSDTALNKAGWTAASGVGAPLSAQNRNQSNSIYPTPAASRSATLLGRRTSQGSSAVLGFSSAVTPPAIIKTNNDTPLSPTLSPDSNSSPRPRSRTITAGDAAARAFGALFSRARGKSRTKEKDRDKDKDKEKDKETEKVKSKGRSDRRSTMRAIVAGQIRSDSGIRSESSRNAFLQSVDRTPESPLPPQKHLMALPANIPYSRRSTSSPYPPRAPSTGAAAAAHTASPQEPATGNGRNSASNSVGSTGEHSIATSASVQAGGGSASGWSGAFGTPSSPEGTSNSAGTGFGIGTGTSGIGSSGTRKRRASAATTTSVSAGGGHVSGTGSGAGGGPGVLGAAFDSRRGSTQSSIGSIQPPQGSAMLSADDSMEAGASVFTNIQTNPPGTALSLSSTVSSTLATDEHDGEAPFLGIRSPSTASPRRRRASAGAGDGQHAIAHSFRANPLTSSLLQESPSDSLNVDQEAAGRPSTAADTSIRSINSPPNFTTASTKAADSTFSVNVVESSGRLQRETGAGVFGSLTGSRLGGIATDKISNFDSTLSHPLAKAFSLYSYANGGCLFEDWKTVAACNIRPWELLEVQWANEGVGIGLEDPAARIFSFPSLNSDLSASALAASDSYGSGLDRPFDADASMASTTITRNTMDQSGTLRSDDDELAPLRHTELRATHSLRSVPNSPGRRPVTAPHGTATAGSGRFVTSDSIGLSPDDDGERNSNDSTPEALNFSSGVTEATKPFGEALHSGAVTPPVIFDGPPLGIGSSRVFLPRDTWVPGSGQGLSHSPAIGHIRSMLFDANYAQPFFESWVYVFKPSAKALSKSQRAAGLGVWKRRWLVVCGRRMGLLRKKEGRSQILSRWLAASGVSSNTLMTGGDEGVGLGVGFMASAGIDTEQGLTADHEHGGASSHTGGKSHEHGSSTVPEASALAQVPTYFLDALKLVHTDTCATPLGLNSNTVRVEENLPNDRISLAFHPGSVRDTKNFATPVDPSIFSNEPASALRTLTQSSSFTSNIGSALSGGSGSFNSETGVMVLHLRCVTAHDHNTLVDVLKRAMATRPGANLGGGLFSPASSALGSNTAAGLGFAYGATSLGVSTWRRSAVMRASIAGRGGTVQPGKAGRRSGRNSFSRMRSRPSGMPMELDDADLWSTGSEEEGPSGAGQRLKQVSVQAQILAAQSQHATQSGHSALFQPVQTGLNASFRSAVSGSAQKFLRKRPSTSGSFVGLTSDGLVSGSGPIAIGGSAARWQTGSTTASPRAATYGVQPTLPESPSSPGFSASRTLA</sequence>
<gene>
    <name evidence="2" type="ORF">OC846_000946</name>
</gene>
<feature type="compositionally biased region" description="Low complexity" evidence="1">
    <location>
        <begin position="503"/>
        <end position="520"/>
    </location>
</feature>
<feature type="compositionally biased region" description="Low complexity" evidence="1">
    <location>
        <begin position="198"/>
        <end position="252"/>
    </location>
</feature>
<feature type="region of interest" description="Disordered" evidence="1">
    <location>
        <begin position="489"/>
        <end position="655"/>
    </location>
</feature>
<feature type="compositionally biased region" description="Gly residues" evidence="1">
    <location>
        <begin position="606"/>
        <end position="624"/>
    </location>
</feature>
<feature type="compositionally biased region" description="Low complexity" evidence="1">
    <location>
        <begin position="679"/>
        <end position="688"/>
    </location>
</feature>
<feature type="compositionally biased region" description="Polar residues" evidence="1">
    <location>
        <begin position="738"/>
        <end position="749"/>
    </location>
</feature>
<feature type="compositionally biased region" description="Gly residues" evidence="1">
    <location>
        <begin position="575"/>
        <end position="588"/>
    </location>
</feature>
<feature type="region of interest" description="Disordered" evidence="1">
    <location>
        <begin position="1390"/>
        <end position="1444"/>
    </location>
</feature>
<feature type="region of interest" description="Disordered" evidence="1">
    <location>
        <begin position="952"/>
        <end position="1013"/>
    </location>
</feature>
<reference evidence="2" key="1">
    <citation type="journal article" date="2023" name="PhytoFront">
        <title>Draft Genome Resources of Seven Strains of Tilletia horrida, Causal Agent of Kernel Smut of Rice.</title>
        <authorList>
            <person name="Khanal S."/>
            <person name="Antony Babu S."/>
            <person name="Zhou X.G."/>
        </authorList>
    </citation>
    <scope>NUCLEOTIDE SEQUENCE</scope>
    <source>
        <strain evidence="2">TX6</strain>
    </source>
</reference>
<organism evidence="2 3">
    <name type="scientific">Tilletia horrida</name>
    <dbReference type="NCBI Taxonomy" id="155126"/>
    <lineage>
        <taxon>Eukaryota</taxon>
        <taxon>Fungi</taxon>
        <taxon>Dikarya</taxon>
        <taxon>Basidiomycota</taxon>
        <taxon>Ustilaginomycotina</taxon>
        <taxon>Exobasidiomycetes</taxon>
        <taxon>Tilletiales</taxon>
        <taxon>Tilletiaceae</taxon>
        <taxon>Tilletia</taxon>
    </lineage>
</organism>
<feature type="compositionally biased region" description="Polar residues" evidence="1">
    <location>
        <begin position="181"/>
        <end position="194"/>
    </location>
</feature>
<feature type="compositionally biased region" description="Polar residues" evidence="1">
    <location>
        <begin position="760"/>
        <end position="779"/>
    </location>
</feature>
<feature type="region of interest" description="Disordered" evidence="1">
    <location>
        <begin position="354"/>
        <end position="458"/>
    </location>
</feature>
<keyword evidence="3" id="KW-1185">Reference proteome</keyword>
<feature type="compositionally biased region" description="Polar residues" evidence="1">
    <location>
        <begin position="1549"/>
        <end position="1565"/>
    </location>
</feature>
<evidence type="ECO:0000256" key="1">
    <source>
        <dbReference type="SAM" id="MobiDB-lite"/>
    </source>
</evidence>
<feature type="region of interest" description="Disordered" evidence="1">
    <location>
        <begin position="1179"/>
        <end position="1204"/>
    </location>
</feature>
<dbReference type="EMBL" id="JAPDMZ010000011">
    <property type="protein sequence ID" value="KAK0556758.1"/>
    <property type="molecule type" value="Genomic_DNA"/>
</dbReference>
<feature type="compositionally biased region" description="Acidic residues" evidence="1">
    <location>
        <begin position="1423"/>
        <end position="1438"/>
    </location>
</feature>
<accession>A0AAN6JU05</accession>
<feature type="compositionally biased region" description="Low complexity" evidence="1">
    <location>
        <begin position="386"/>
        <end position="400"/>
    </location>
</feature>
<evidence type="ECO:0000313" key="2">
    <source>
        <dbReference type="EMBL" id="KAK0556758.1"/>
    </source>
</evidence>
<protein>
    <submittedName>
        <fullName evidence="2">Uncharacterized protein</fullName>
    </submittedName>
</protein>
<name>A0AAN6JU05_9BASI</name>
<feature type="region of interest" description="Disordered" evidence="1">
    <location>
        <begin position="1529"/>
        <end position="1565"/>
    </location>
</feature>
<feature type="compositionally biased region" description="Polar residues" evidence="1">
    <location>
        <begin position="358"/>
        <end position="369"/>
    </location>
</feature>
<feature type="compositionally biased region" description="Polar residues" evidence="1">
    <location>
        <begin position="1"/>
        <end position="28"/>
    </location>
</feature>
<feature type="compositionally biased region" description="Polar residues" evidence="1">
    <location>
        <begin position="634"/>
        <end position="647"/>
    </location>
</feature>
<evidence type="ECO:0000313" key="3">
    <source>
        <dbReference type="Proteomes" id="UP001176517"/>
    </source>
</evidence>
<feature type="compositionally biased region" description="Polar residues" evidence="1">
    <location>
        <begin position="1003"/>
        <end position="1013"/>
    </location>
</feature>
<feature type="region of interest" description="Disordered" evidence="1">
    <location>
        <begin position="679"/>
        <end position="723"/>
    </location>
</feature>
<feature type="compositionally biased region" description="Polar residues" evidence="1">
    <location>
        <begin position="523"/>
        <end position="537"/>
    </location>
</feature>
<feature type="region of interest" description="Disordered" evidence="1">
    <location>
        <begin position="1"/>
        <end position="33"/>
    </location>
</feature>